<comment type="caution">
    <text evidence="2">The sequence shown here is derived from an EMBL/GenBank/DDBJ whole genome shotgun (WGS) entry which is preliminary data.</text>
</comment>
<accession>A0ABS5HYU1</accession>
<sequence length="818" mass="93631">MDTQISADNMIGTCFSWVWDIEQNTFCSDTLVPLLFEDNIGNSVRFKQLIDRLNEYQAVHFKNHIELALKQKIEIQCHLIFNIQHCKYLAKVTISTANLSKVSGHICLIKNLLAQEQEKKLLNEIFHNSSKLVIICDKNLDVIITNTQINQSLGFNDYEILGHRISKIICNNHNTFDEINLRCKQKKPWSGEIILYDKEKQERPFKAMLSTFHDKVKNEYLYIFQLTAMDFSFNQIEYLGKDNDQWSWQNKVDFFQQIDSCREQLDDSESMIVFMLNTFVAGVKNSKKSLWLISHSFYHNDFNKARYKIGLLNQNQICGIIISSKIVKNIHKDLCKIIYKLVKNELNENDNILCHVGVSIDGADAKNNTQLLGHAAQSLISTNDKCINFQGHKINYFDPRVNEINDRKAKIEQALKHSLSTKNINVAYQPIVEIKSLSVKRIEALARFKLAVPFDYTTQEVIEIAEENDWINEVDTLVAEIALKEIDPLSQLLDNQNLSLSINRSMVSTYSNRSNLEDTLSLFKKTNIDLSRITLELTESSIFANDPRVVETIHNIQKAGLTIAIDDFGSGYTSFTNLTKLPMSLIKIDKDIIFGIDKDQHRQLMVKMFTQLIHSLGGKIIAEGVETVKDFMVLQKVGVDYIQGYFFSKPKLLIDHQGTINSINGVVKKYQLTEQVEGNQVHNISSLFVPNLVHIHPDDRVEELMPQLQKSAFLVVFKKNKCIGLVTQDDVNNAISPYINTDAETSHDRLTLSKRAHQIMQTVEYTCETSFSVCDIISHFCEHPNSLMVVTGKTGMLLGVINFEQVKPLIKTYLPLNN</sequence>
<dbReference type="PANTHER" id="PTHR33121">
    <property type="entry name" value="CYCLIC DI-GMP PHOSPHODIESTERASE PDEF"/>
    <property type="match status" value="1"/>
</dbReference>
<evidence type="ECO:0000259" key="1">
    <source>
        <dbReference type="PROSITE" id="PS50883"/>
    </source>
</evidence>
<dbReference type="PROSITE" id="PS50883">
    <property type="entry name" value="EAL"/>
    <property type="match status" value="1"/>
</dbReference>
<dbReference type="CDD" id="cd01948">
    <property type="entry name" value="EAL"/>
    <property type="match status" value="1"/>
</dbReference>
<evidence type="ECO:0000313" key="2">
    <source>
        <dbReference type="EMBL" id="MBR9726962.1"/>
    </source>
</evidence>
<feature type="domain" description="EAL" evidence="1">
    <location>
        <begin position="408"/>
        <end position="664"/>
    </location>
</feature>
<dbReference type="InterPro" id="IPR035919">
    <property type="entry name" value="EAL_sf"/>
</dbReference>
<dbReference type="InterPro" id="IPR001633">
    <property type="entry name" value="EAL_dom"/>
</dbReference>
<dbReference type="Gene3D" id="3.30.450.20">
    <property type="entry name" value="PAS domain"/>
    <property type="match status" value="1"/>
</dbReference>
<dbReference type="Pfam" id="PF00571">
    <property type="entry name" value="CBS"/>
    <property type="match status" value="1"/>
</dbReference>
<reference evidence="2 3" key="1">
    <citation type="submission" date="2020-02" db="EMBL/GenBank/DDBJ databases">
        <title>Shewanella WXL01 sp. nov., a marine bacterium isolated from green algae in Luhuitou Fringing Reef (Northern South China Sea).</title>
        <authorList>
            <person name="Wang X."/>
        </authorList>
    </citation>
    <scope>NUCLEOTIDE SEQUENCE [LARGE SCALE GENOMIC DNA]</scope>
    <source>
        <strain evidence="2 3">MCCC 1A01895</strain>
    </source>
</reference>
<dbReference type="InterPro" id="IPR000014">
    <property type="entry name" value="PAS"/>
</dbReference>
<dbReference type="Gene3D" id="3.20.20.450">
    <property type="entry name" value="EAL domain"/>
    <property type="match status" value="1"/>
</dbReference>
<dbReference type="SUPFAM" id="SSF55785">
    <property type="entry name" value="PYP-like sensor domain (PAS domain)"/>
    <property type="match status" value="1"/>
</dbReference>
<keyword evidence="3" id="KW-1185">Reference proteome</keyword>
<gene>
    <name evidence="2" type="ORF">G3R48_03005</name>
</gene>
<dbReference type="Proteomes" id="UP000811844">
    <property type="component" value="Unassembled WGS sequence"/>
</dbReference>
<name>A0ABS5HYU1_9GAMM</name>
<organism evidence="2 3">
    <name type="scientific">Shewanella intestini</name>
    <dbReference type="NCBI Taxonomy" id="2017544"/>
    <lineage>
        <taxon>Bacteria</taxon>
        <taxon>Pseudomonadati</taxon>
        <taxon>Pseudomonadota</taxon>
        <taxon>Gammaproteobacteria</taxon>
        <taxon>Alteromonadales</taxon>
        <taxon>Shewanellaceae</taxon>
        <taxon>Shewanella</taxon>
    </lineage>
</organism>
<evidence type="ECO:0000313" key="3">
    <source>
        <dbReference type="Proteomes" id="UP000811844"/>
    </source>
</evidence>
<protein>
    <submittedName>
        <fullName evidence="2">EAL domain-containing protein</fullName>
    </submittedName>
</protein>
<dbReference type="SMART" id="SM00052">
    <property type="entry name" value="EAL"/>
    <property type="match status" value="1"/>
</dbReference>
<dbReference type="Pfam" id="PF13426">
    <property type="entry name" value="PAS_9"/>
    <property type="match status" value="1"/>
</dbReference>
<dbReference type="SUPFAM" id="SSF141868">
    <property type="entry name" value="EAL domain-like"/>
    <property type="match status" value="1"/>
</dbReference>
<dbReference type="InterPro" id="IPR000644">
    <property type="entry name" value="CBS_dom"/>
</dbReference>
<proteinExistence type="predicted"/>
<dbReference type="SUPFAM" id="SSF54631">
    <property type="entry name" value="CBS-domain pair"/>
    <property type="match status" value="1"/>
</dbReference>
<dbReference type="Gene3D" id="3.10.580.10">
    <property type="entry name" value="CBS-domain"/>
    <property type="match status" value="1"/>
</dbReference>
<dbReference type="RefSeq" id="WP_153660445.1">
    <property type="nucleotide sequence ID" value="NZ_JAAIKR010000001.1"/>
</dbReference>
<dbReference type="InterPro" id="IPR035965">
    <property type="entry name" value="PAS-like_dom_sf"/>
</dbReference>
<dbReference type="Pfam" id="PF00563">
    <property type="entry name" value="EAL"/>
    <property type="match status" value="1"/>
</dbReference>
<dbReference type="InterPro" id="IPR050706">
    <property type="entry name" value="Cyclic-di-GMP_PDE-like"/>
</dbReference>
<dbReference type="EMBL" id="JAAIKR010000001">
    <property type="protein sequence ID" value="MBR9726962.1"/>
    <property type="molecule type" value="Genomic_DNA"/>
</dbReference>
<dbReference type="InterPro" id="IPR046342">
    <property type="entry name" value="CBS_dom_sf"/>
</dbReference>
<dbReference type="PANTHER" id="PTHR33121:SF79">
    <property type="entry name" value="CYCLIC DI-GMP PHOSPHODIESTERASE PDED-RELATED"/>
    <property type="match status" value="1"/>
</dbReference>